<name>D2VLP9_NAEGR</name>
<dbReference type="SUPFAM" id="SSF48097">
    <property type="entry name" value="Regulator of G-protein signaling, RGS"/>
    <property type="match status" value="1"/>
</dbReference>
<protein>
    <submittedName>
        <fullName evidence="3">Predicted protein</fullName>
    </submittedName>
</protein>
<dbReference type="InterPro" id="IPR036305">
    <property type="entry name" value="RGS_sf"/>
</dbReference>
<dbReference type="InParanoid" id="D2VLP9"/>
<sequence>MLNDEHSTVSTPRGSSSKQSSSDRIETLLSEYKFRIEAIFDYSPARDTFRKYLKKVCLNEEPFMFYEMVENYQKTRLDKNRLELAADIINQFIVVNSKHELNMSMAIRNEILKQHAQILEKNQNLPNLELLTCPSDLFANAQDVIFTELKQDNFPRFVRSKEFKKFIMKEFKKNETIFEMLGDKKDDDVVSIDPHSMYLKEHNETTADCPLIDTTSFYVTPKDYELVKEIISTLSDPMKWNVVSEKSGSKTLVSTKAFYFNEKEGAYPLTCSTGMYTGQHKQFFHVIFSPAFEKNMKRIFKTRFQLEHLKIDASKGIEFPNTVFWGELNAPIIMKKRELVVARTIIPDQYDPETGQFNRYVMLQKPTNHPECPKKDSTIRCSLYTAIIAEKKTADTMRYYIFDTVDFKGSVPKFVINKASKLFAAGINKMLRSMIKHKIDETQLLSCNGTLEIMKEHENYLREKLTKEMEHNQADSNEEPKGELSTSSLKQSVEDSSTHESQIPPNEESNIPENNFEQ</sequence>
<feature type="compositionally biased region" description="Low complexity" evidence="1">
    <location>
        <begin position="504"/>
        <end position="518"/>
    </location>
</feature>
<accession>D2VLP9</accession>
<dbReference type="SMART" id="SM00315">
    <property type="entry name" value="RGS"/>
    <property type="match status" value="1"/>
</dbReference>
<feature type="domain" description="RGS" evidence="2">
    <location>
        <begin position="35"/>
        <end position="167"/>
    </location>
</feature>
<dbReference type="AlphaFoldDB" id="D2VLP9"/>
<dbReference type="InterPro" id="IPR044926">
    <property type="entry name" value="RGS_subdomain_2"/>
</dbReference>
<dbReference type="EMBL" id="GG738881">
    <property type="protein sequence ID" value="EFC42098.1"/>
    <property type="molecule type" value="Genomic_DNA"/>
</dbReference>
<dbReference type="OrthoDB" id="5403181at2759"/>
<dbReference type="Gene3D" id="3.30.530.20">
    <property type="match status" value="1"/>
</dbReference>
<dbReference type="InterPro" id="IPR016137">
    <property type="entry name" value="RGS"/>
</dbReference>
<feature type="region of interest" description="Disordered" evidence="1">
    <location>
        <begin position="1"/>
        <end position="22"/>
    </location>
</feature>
<evidence type="ECO:0000313" key="3">
    <source>
        <dbReference type="EMBL" id="EFC42098.1"/>
    </source>
</evidence>
<evidence type="ECO:0000256" key="1">
    <source>
        <dbReference type="SAM" id="MobiDB-lite"/>
    </source>
</evidence>
<dbReference type="SUPFAM" id="SSF55961">
    <property type="entry name" value="Bet v1-like"/>
    <property type="match status" value="1"/>
</dbReference>
<dbReference type="GeneID" id="8855548"/>
<evidence type="ECO:0000313" key="4">
    <source>
        <dbReference type="Proteomes" id="UP000006671"/>
    </source>
</evidence>
<dbReference type="PANTHER" id="PTHR10845">
    <property type="entry name" value="REGULATOR OF G PROTEIN SIGNALING"/>
    <property type="match status" value="1"/>
</dbReference>
<dbReference type="KEGG" id="ngr:NAEGRDRAFT_50595"/>
<organism evidence="4">
    <name type="scientific">Naegleria gruberi</name>
    <name type="common">Amoeba</name>
    <dbReference type="NCBI Taxonomy" id="5762"/>
    <lineage>
        <taxon>Eukaryota</taxon>
        <taxon>Discoba</taxon>
        <taxon>Heterolobosea</taxon>
        <taxon>Tetramitia</taxon>
        <taxon>Eutetramitia</taxon>
        <taxon>Vahlkampfiidae</taxon>
        <taxon>Naegleria</taxon>
    </lineage>
</organism>
<dbReference type="Proteomes" id="UP000006671">
    <property type="component" value="Unassembled WGS sequence"/>
</dbReference>
<dbReference type="Gene3D" id="1.10.167.10">
    <property type="entry name" value="Regulator of G-protein Signalling 4, domain 2"/>
    <property type="match status" value="1"/>
</dbReference>
<keyword evidence="4" id="KW-1185">Reference proteome</keyword>
<feature type="compositionally biased region" description="Basic and acidic residues" evidence="1">
    <location>
        <begin position="470"/>
        <end position="482"/>
    </location>
</feature>
<evidence type="ECO:0000259" key="2">
    <source>
        <dbReference type="PROSITE" id="PS50132"/>
    </source>
</evidence>
<proteinExistence type="predicted"/>
<dbReference type="VEuPathDB" id="AmoebaDB:NAEGRDRAFT_50595"/>
<dbReference type="InterPro" id="IPR023393">
    <property type="entry name" value="START-like_dom_sf"/>
</dbReference>
<feature type="region of interest" description="Disordered" evidence="1">
    <location>
        <begin position="470"/>
        <end position="518"/>
    </location>
</feature>
<dbReference type="Pfam" id="PF00615">
    <property type="entry name" value="RGS"/>
    <property type="match status" value="1"/>
</dbReference>
<dbReference type="PANTHER" id="PTHR10845:SF192">
    <property type="entry name" value="DOUBLE HIT, ISOFORM B"/>
    <property type="match status" value="1"/>
</dbReference>
<reference evidence="3 4" key="1">
    <citation type="journal article" date="2010" name="Cell">
        <title>The genome of Naegleria gruberi illuminates early eukaryotic versatility.</title>
        <authorList>
            <person name="Fritz-Laylin L.K."/>
            <person name="Prochnik S.E."/>
            <person name="Ginger M.L."/>
            <person name="Dacks J.B."/>
            <person name="Carpenter M.L."/>
            <person name="Field M.C."/>
            <person name="Kuo A."/>
            <person name="Paredez A."/>
            <person name="Chapman J."/>
            <person name="Pham J."/>
            <person name="Shu S."/>
            <person name="Neupane R."/>
            <person name="Cipriano M."/>
            <person name="Mancuso J."/>
            <person name="Tu H."/>
            <person name="Salamov A."/>
            <person name="Lindquist E."/>
            <person name="Shapiro H."/>
            <person name="Lucas S."/>
            <person name="Grigoriev I.V."/>
            <person name="Cande W.Z."/>
            <person name="Fulton C."/>
            <person name="Rokhsar D.S."/>
            <person name="Dawson S.C."/>
        </authorList>
    </citation>
    <scope>NUCLEOTIDE SEQUENCE [LARGE SCALE GENOMIC DNA]</scope>
    <source>
        <strain evidence="3 4">NEG-M</strain>
    </source>
</reference>
<dbReference type="CDD" id="cd07440">
    <property type="entry name" value="RGS"/>
    <property type="match status" value="1"/>
</dbReference>
<gene>
    <name evidence="3" type="ORF">NAEGRDRAFT_50595</name>
</gene>
<dbReference type="RefSeq" id="XP_002674842.1">
    <property type="nucleotide sequence ID" value="XM_002674796.1"/>
</dbReference>
<dbReference type="PROSITE" id="PS50132">
    <property type="entry name" value="RGS"/>
    <property type="match status" value="1"/>
</dbReference>